<protein>
    <recommendedName>
        <fullName evidence="4 5">Large ribosomal subunit protein uL5</fullName>
    </recommendedName>
</protein>
<dbReference type="InterPro" id="IPR022803">
    <property type="entry name" value="Ribosomal_uL5_dom_sf"/>
</dbReference>
<comment type="subunit">
    <text evidence="5">Part of the 50S ribosomal subunit; part of the 5S rRNA/L5/L18/L25 subcomplex. Contacts the 5S rRNA and the P site tRNA. Forms a bridge to the 30S subunit in the 70S ribosome.</text>
</comment>
<dbReference type="InterPro" id="IPR031310">
    <property type="entry name" value="Ribosomal_uL5_N"/>
</dbReference>
<dbReference type="GO" id="GO:0003735">
    <property type="term" value="F:structural constituent of ribosome"/>
    <property type="evidence" value="ECO:0007669"/>
    <property type="project" value="InterPro"/>
</dbReference>
<evidence type="ECO:0000259" key="7">
    <source>
        <dbReference type="Pfam" id="PF00281"/>
    </source>
</evidence>
<dbReference type="Gene3D" id="3.30.1440.10">
    <property type="match status" value="1"/>
</dbReference>
<dbReference type="PIRSF" id="PIRSF002161">
    <property type="entry name" value="Ribosomal_L5"/>
    <property type="match status" value="1"/>
</dbReference>
<dbReference type="EMBL" id="JAUSVL010000001">
    <property type="protein sequence ID" value="MDQ0289665.1"/>
    <property type="molecule type" value="Genomic_DNA"/>
</dbReference>
<name>A0AAE3VFZ1_9BACT</name>
<evidence type="ECO:0000313" key="10">
    <source>
        <dbReference type="Proteomes" id="UP001238163"/>
    </source>
</evidence>
<dbReference type="Proteomes" id="UP001238163">
    <property type="component" value="Unassembled WGS sequence"/>
</dbReference>
<accession>A0AAE3VFZ1</accession>
<dbReference type="FunFam" id="3.30.1440.10:FF:000001">
    <property type="entry name" value="50S ribosomal protein L5"/>
    <property type="match status" value="1"/>
</dbReference>
<dbReference type="Pfam" id="PF00673">
    <property type="entry name" value="Ribosomal_L5_C"/>
    <property type="match status" value="1"/>
</dbReference>
<evidence type="ECO:0000256" key="2">
    <source>
        <dbReference type="ARBA" id="ARBA00022980"/>
    </source>
</evidence>
<sequence>MISSILYDQYKQNIVPQLKEKRGYKNPMEIPHLVKIVINTGVGTDKDREVMQAASDTLGMITGQKPVITKSRKNISNFKLRKGMAVGASVTLRRGAMYNFLYRLINIVLPRVRDFRGVSAKSFDGVGNYNFGLTDQSVFTEIDLDKIKHTIGMNITIVTTAKTDDEARDLLSMLGMPFAN</sequence>
<feature type="domain" description="Large ribosomal subunit protein uL5 N-terminal" evidence="7">
    <location>
        <begin position="26"/>
        <end position="81"/>
    </location>
</feature>
<dbReference type="InterPro" id="IPR002132">
    <property type="entry name" value="Ribosomal_uL5"/>
</dbReference>
<dbReference type="AlphaFoldDB" id="A0AAE3VFZ1"/>
<keyword evidence="5" id="KW-0820">tRNA-binding</keyword>
<comment type="function">
    <text evidence="5">This is 1 of the proteins that bind and probably mediate the attachment of the 5S RNA into the large ribosomal subunit, where it forms part of the central protuberance. In the 70S ribosome it contacts protein S13 of the 30S subunit (bridge B1b), connecting the 2 subunits; this bridge is implicated in subunit movement. Contacts the P site tRNA; the 5S rRNA and some of its associated proteins might help stabilize positioning of ribosome-bound tRNAs.</text>
</comment>
<dbReference type="GO" id="GO:1990904">
    <property type="term" value="C:ribonucleoprotein complex"/>
    <property type="evidence" value="ECO:0007669"/>
    <property type="project" value="UniProtKB-KW"/>
</dbReference>
<evidence type="ECO:0000256" key="4">
    <source>
        <dbReference type="ARBA" id="ARBA00035245"/>
    </source>
</evidence>
<dbReference type="GO" id="GO:0019843">
    <property type="term" value="F:rRNA binding"/>
    <property type="evidence" value="ECO:0007669"/>
    <property type="project" value="UniProtKB-UniRule"/>
</dbReference>
<dbReference type="InterPro" id="IPR020930">
    <property type="entry name" value="Ribosomal_uL5_bac-type"/>
</dbReference>
<dbReference type="GO" id="GO:0000049">
    <property type="term" value="F:tRNA binding"/>
    <property type="evidence" value="ECO:0007669"/>
    <property type="project" value="UniProtKB-UniRule"/>
</dbReference>
<feature type="domain" description="Large ribosomal subunit protein uL5 C-terminal" evidence="8">
    <location>
        <begin position="86"/>
        <end position="178"/>
    </location>
</feature>
<keyword evidence="10" id="KW-1185">Reference proteome</keyword>
<dbReference type="GO" id="GO:0006412">
    <property type="term" value="P:translation"/>
    <property type="evidence" value="ECO:0007669"/>
    <property type="project" value="UniProtKB-UniRule"/>
</dbReference>
<dbReference type="GO" id="GO:0005840">
    <property type="term" value="C:ribosome"/>
    <property type="evidence" value="ECO:0007669"/>
    <property type="project" value="UniProtKB-KW"/>
</dbReference>
<dbReference type="NCBIfam" id="NF000585">
    <property type="entry name" value="PRK00010.1"/>
    <property type="match status" value="1"/>
</dbReference>
<dbReference type="Pfam" id="PF00281">
    <property type="entry name" value="Ribosomal_L5"/>
    <property type="match status" value="1"/>
</dbReference>
<keyword evidence="5" id="KW-0699">rRNA-binding</keyword>
<evidence type="ECO:0000256" key="6">
    <source>
        <dbReference type="RuleBase" id="RU003930"/>
    </source>
</evidence>
<evidence type="ECO:0000256" key="1">
    <source>
        <dbReference type="ARBA" id="ARBA00008553"/>
    </source>
</evidence>
<comment type="caution">
    <text evidence="9">The sequence shown here is derived from an EMBL/GenBank/DDBJ whole genome shotgun (WGS) entry which is preliminary data.</text>
</comment>
<dbReference type="HAMAP" id="MF_01333_B">
    <property type="entry name" value="Ribosomal_uL5_B"/>
    <property type="match status" value="1"/>
</dbReference>
<gene>
    <name evidence="5" type="primary">rplE</name>
    <name evidence="9" type="ORF">J3R75_001772</name>
</gene>
<evidence type="ECO:0000256" key="3">
    <source>
        <dbReference type="ARBA" id="ARBA00023274"/>
    </source>
</evidence>
<evidence type="ECO:0000313" key="9">
    <source>
        <dbReference type="EMBL" id="MDQ0289665.1"/>
    </source>
</evidence>
<evidence type="ECO:0000259" key="8">
    <source>
        <dbReference type="Pfam" id="PF00673"/>
    </source>
</evidence>
<comment type="similarity">
    <text evidence="1 5 6">Belongs to the universal ribosomal protein uL5 family.</text>
</comment>
<evidence type="ECO:0000256" key="5">
    <source>
        <dbReference type="HAMAP-Rule" id="MF_01333"/>
    </source>
</evidence>
<keyword evidence="3 5" id="KW-0687">Ribonucleoprotein</keyword>
<dbReference type="PANTHER" id="PTHR11994">
    <property type="entry name" value="60S RIBOSOMAL PROTEIN L11-RELATED"/>
    <property type="match status" value="1"/>
</dbReference>
<reference evidence="9" key="1">
    <citation type="submission" date="2023-07" db="EMBL/GenBank/DDBJ databases">
        <title>Genomic Encyclopedia of Type Strains, Phase IV (KMG-IV): sequencing the most valuable type-strain genomes for metagenomic binning, comparative biology and taxonomic classification.</title>
        <authorList>
            <person name="Goeker M."/>
        </authorList>
    </citation>
    <scope>NUCLEOTIDE SEQUENCE</scope>
    <source>
        <strain evidence="9">DSM 24202</strain>
    </source>
</reference>
<keyword evidence="5" id="KW-0694">RNA-binding</keyword>
<dbReference type="InterPro" id="IPR031309">
    <property type="entry name" value="Ribosomal_uL5_C"/>
</dbReference>
<dbReference type="SUPFAM" id="SSF55282">
    <property type="entry name" value="RL5-like"/>
    <property type="match status" value="1"/>
</dbReference>
<organism evidence="9 10">
    <name type="scientific">Oligosphaera ethanolica</name>
    <dbReference type="NCBI Taxonomy" id="760260"/>
    <lineage>
        <taxon>Bacteria</taxon>
        <taxon>Pseudomonadati</taxon>
        <taxon>Lentisphaerota</taxon>
        <taxon>Oligosphaeria</taxon>
        <taxon>Oligosphaerales</taxon>
        <taxon>Oligosphaeraceae</taxon>
        <taxon>Oligosphaera</taxon>
    </lineage>
</organism>
<keyword evidence="2 5" id="KW-0689">Ribosomal protein</keyword>
<proteinExistence type="inferred from homology"/>